<dbReference type="OrthoDB" id="10574693at2759"/>
<name>A0A2R6NRA7_9APHY</name>
<dbReference type="AlphaFoldDB" id="A0A2R6NRA7"/>
<proteinExistence type="predicted"/>
<gene>
    <name evidence="1" type="ORF">PHLCEN_2v9284</name>
</gene>
<evidence type="ECO:0000313" key="1">
    <source>
        <dbReference type="EMBL" id="PSR75168.1"/>
    </source>
</evidence>
<sequence length="138" mass="15392">MSSLDDISERSDNDFSFNSTSNVSLRSGLYIITTVEGIPLGRDTKGVMDAALVVTLPKHQPAPKIALRLARENEQGYEWVIEPQEGENGVYSIKNASVGAYLGWEDFWIAPKIQDEDDEGLSAYRQASPRHNFETQTK</sequence>
<reference evidence="1 2" key="1">
    <citation type="submission" date="2018-02" db="EMBL/GenBank/DDBJ databases">
        <title>Genome sequence of the basidiomycete white-rot fungus Phlebia centrifuga.</title>
        <authorList>
            <person name="Granchi Z."/>
            <person name="Peng M."/>
            <person name="de Vries R.P."/>
            <person name="Hilden K."/>
            <person name="Makela M.R."/>
            <person name="Grigoriev I."/>
            <person name="Riley R."/>
        </authorList>
    </citation>
    <scope>NUCLEOTIDE SEQUENCE [LARGE SCALE GENOMIC DNA]</scope>
    <source>
        <strain evidence="1 2">FBCC195</strain>
    </source>
</reference>
<evidence type="ECO:0000313" key="2">
    <source>
        <dbReference type="Proteomes" id="UP000186601"/>
    </source>
</evidence>
<dbReference type="Proteomes" id="UP000186601">
    <property type="component" value="Unassembled WGS sequence"/>
</dbReference>
<organism evidence="1 2">
    <name type="scientific">Hermanssonia centrifuga</name>
    <dbReference type="NCBI Taxonomy" id="98765"/>
    <lineage>
        <taxon>Eukaryota</taxon>
        <taxon>Fungi</taxon>
        <taxon>Dikarya</taxon>
        <taxon>Basidiomycota</taxon>
        <taxon>Agaricomycotina</taxon>
        <taxon>Agaricomycetes</taxon>
        <taxon>Polyporales</taxon>
        <taxon>Meruliaceae</taxon>
        <taxon>Hermanssonia</taxon>
    </lineage>
</organism>
<comment type="caution">
    <text evidence="1">The sequence shown here is derived from an EMBL/GenBank/DDBJ whole genome shotgun (WGS) entry which is preliminary data.</text>
</comment>
<accession>A0A2R6NRA7</accession>
<dbReference type="EMBL" id="MLYV02000922">
    <property type="protein sequence ID" value="PSR75168.1"/>
    <property type="molecule type" value="Genomic_DNA"/>
</dbReference>
<keyword evidence="2" id="KW-1185">Reference proteome</keyword>
<protein>
    <submittedName>
        <fullName evidence="1">Uncharacterized protein</fullName>
    </submittedName>
</protein>